<proteinExistence type="predicted"/>
<keyword evidence="2" id="KW-1185">Reference proteome</keyword>
<reference evidence="1 2" key="1">
    <citation type="journal article" date="2018" name="Sci. Rep.">
        <title>Genomic signatures of local adaptation to the degree of environmental predictability in rotifers.</title>
        <authorList>
            <person name="Franch-Gras L."/>
            <person name="Hahn C."/>
            <person name="Garcia-Roger E.M."/>
            <person name="Carmona M.J."/>
            <person name="Serra M."/>
            <person name="Gomez A."/>
        </authorList>
    </citation>
    <scope>NUCLEOTIDE SEQUENCE [LARGE SCALE GENOMIC DNA]</scope>
    <source>
        <strain evidence="1">HYR1</strain>
    </source>
</reference>
<accession>A0A3M7RW78</accession>
<organism evidence="1 2">
    <name type="scientific">Brachionus plicatilis</name>
    <name type="common">Marine rotifer</name>
    <name type="synonym">Brachionus muelleri</name>
    <dbReference type="NCBI Taxonomy" id="10195"/>
    <lineage>
        <taxon>Eukaryota</taxon>
        <taxon>Metazoa</taxon>
        <taxon>Spiralia</taxon>
        <taxon>Gnathifera</taxon>
        <taxon>Rotifera</taxon>
        <taxon>Eurotatoria</taxon>
        <taxon>Monogononta</taxon>
        <taxon>Pseudotrocha</taxon>
        <taxon>Ploima</taxon>
        <taxon>Brachionidae</taxon>
        <taxon>Brachionus</taxon>
    </lineage>
</organism>
<evidence type="ECO:0000313" key="2">
    <source>
        <dbReference type="Proteomes" id="UP000276133"/>
    </source>
</evidence>
<comment type="caution">
    <text evidence="1">The sequence shown here is derived from an EMBL/GenBank/DDBJ whole genome shotgun (WGS) entry which is preliminary data.</text>
</comment>
<evidence type="ECO:0000313" key="1">
    <source>
        <dbReference type="EMBL" id="RNA27557.1"/>
    </source>
</evidence>
<dbReference type="EMBL" id="REGN01002531">
    <property type="protein sequence ID" value="RNA27557.1"/>
    <property type="molecule type" value="Genomic_DNA"/>
</dbReference>
<sequence>MKTYESKFISLLIRLFCSFKKAIYTTYPLDSWIKKNSNFSRLPTTCSVTRVNKGHCMQTKVFLRDKKEENKKKIFTKLNYFPLEFARNYAN</sequence>
<dbReference type="Proteomes" id="UP000276133">
    <property type="component" value="Unassembled WGS sequence"/>
</dbReference>
<gene>
    <name evidence="1" type="ORF">BpHYR1_046690</name>
</gene>
<name>A0A3M7RW78_BRAPC</name>
<dbReference type="AlphaFoldDB" id="A0A3M7RW78"/>
<protein>
    <submittedName>
        <fullName evidence="1">Uncharacterized protein</fullName>
    </submittedName>
</protein>